<keyword evidence="6" id="KW-1185">Reference proteome</keyword>
<reference evidence="5 6" key="1">
    <citation type="submission" date="2021-06" db="EMBL/GenBank/DDBJ databases">
        <title>Rheinheimera indica sp. nov., isolated from deep-sea sediment.</title>
        <authorList>
            <person name="Wang Z."/>
            <person name="Zhang X.-Y."/>
        </authorList>
    </citation>
    <scope>NUCLEOTIDE SEQUENCE [LARGE SCALE GENOMIC DNA]</scope>
    <source>
        <strain evidence="5 6">SM2107</strain>
    </source>
</reference>
<dbReference type="InterPro" id="IPR050465">
    <property type="entry name" value="UPF0194_transport"/>
</dbReference>
<protein>
    <submittedName>
        <fullName evidence="5">Multidrug transporter</fullName>
    </submittedName>
</protein>
<comment type="caution">
    <text evidence="5">The sequence shown here is derived from an EMBL/GenBank/DDBJ whole genome shotgun (WGS) entry which is preliminary data.</text>
</comment>
<evidence type="ECO:0000313" key="5">
    <source>
        <dbReference type="EMBL" id="MBV2130952.1"/>
    </source>
</evidence>
<evidence type="ECO:0000256" key="3">
    <source>
        <dbReference type="SAM" id="Coils"/>
    </source>
</evidence>
<dbReference type="EMBL" id="JAHRID010000010">
    <property type="protein sequence ID" value="MBV2130952.1"/>
    <property type="molecule type" value="Genomic_DNA"/>
</dbReference>
<proteinExistence type="predicted"/>
<organism evidence="5 6">
    <name type="scientific">Arsukibacterium indicum</name>
    <dbReference type="NCBI Taxonomy" id="2848612"/>
    <lineage>
        <taxon>Bacteria</taxon>
        <taxon>Pseudomonadati</taxon>
        <taxon>Pseudomonadota</taxon>
        <taxon>Gammaproteobacteria</taxon>
        <taxon>Chromatiales</taxon>
        <taxon>Chromatiaceae</taxon>
        <taxon>Arsukibacterium</taxon>
    </lineage>
</organism>
<dbReference type="Proteomes" id="UP000704611">
    <property type="component" value="Unassembled WGS sequence"/>
</dbReference>
<sequence>MFKNTICLILLAACLSGHSVARTDSSDNAPAPVASSELPLLLTGTLQSSDRQSIVAPMTDNWRVQVQWLQSESEPVKTGDLIAVFDAGNTQAQIEQLKSSLINHQERLNQLKSEHKQTVMEAEFELNRRQLLLEKAGIDAGVPLANLSQYDYEQYQLEQKRARTEASKAAEQLAVARITADAALSKQQLQIEQTQAELNDAENLLSRMSVYATQDGNISYGNHPWYGTKIYAGVTAQPGWIIAELNRKENLYIEAWVHETDLPRLQQASALQARFDIAPDQPFPVKLSELAQQGEKRQRWGTALYYKASFTAASLPVASPMLGMGMLIEVAAE</sequence>
<feature type="coiled-coil region" evidence="3">
    <location>
        <begin position="152"/>
        <end position="211"/>
    </location>
</feature>
<dbReference type="PANTHER" id="PTHR32347:SF23">
    <property type="entry name" value="BLL5650 PROTEIN"/>
    <property type="match status" value="1"/>
</dbReference>
<keyword evidence="4" id="KW-0732">Signal</keyword>
<dbReference type="PANTHER" id="PTHR32347">
    <property type="entry name" value="EFFLUX SYSTEM COMPONENT YKNX-RELATED"/>
    <property type="match status" value="1"/>
</dbReference>
<feature type="coiled-coil region" evidence="3">
    <location>
        <begin position="87"/>
        <end position="121"/>
    </location>
</feature>
<evidence type="ECO:0000313" key="6">
    <source>
        <dbReference type="Proteomes" id="UP000704611"/>
    </source>
</evidence>
<keyword evidence="2 3" id="KW-0175">Coiled coil</keyword>
<evidence type="ECO:0000256" key="4">
    <source>
        <dbReference type="SAM" id="SignalP"/>
    </source>
</evidence>
<feature type="signal peptide" evidence="4">
    <location>
        <begin position="1"/>
        <end position="21"/>
    </location>
</feature>
<gene>
    <name evidence="5" type="ORF">KQY15_17780</name>
</gene>
<accession>A0ABS6MRP9</accession>
<evidence type="ECO:0000256" key="1">
    <source>
        <dbReference type="ARBA" id="ARBA00004196"/>
    </source>
</evidence>
<evidence type="ECO:0000256" key="2">
    <source>
        <dbReference type="ARBA" id="ARBA00023054"/>
    </source>
</evidence>
<dbReference type="RefSeq" id="WP_217671261.1">
    <property type="nucleotide sequence ID" value="NZ_JAHRID010000010.1"/>
</dbReference>
<name>A0ABS6MRP9_9GAMM</name>
<feature type="chain" id="PRO_5046544498" evidence="4">
    <location>
        <begin position="22"/>
        <end position="333"/>
    </location>
</feature>
<comment type="subcellular location">
    <subcellularLocation>
        <location evidence="1">Cell envelope</location>
    </subcellularLocation>
</comment>